<dbReference type="Proteomes" id="UP000036867">
    <property type="component" value="Unassembled WGS sequence"/>
</dbReference>
<accession>A0A0M0LNF5</accession>
<comment type="caution">
    <text evidence="2">The sequence shown here is derived from an EMBL/GenBank/DDBJ whole genome shotgun (WGS) entry which is preliminary data.</text>
</comment>
<feature type="transmembrane region" description="Helical" evidence="1">
    <location>
        <begin position="63"/>
        <end position="90"/>
    </location>
</feature>
<keyword evidence="1" id="KW-0472">Membrane</keyword>
<evidence type="ECO:0000313" key="2">
    <source>
        <dbReference type="EMBL" id="KOO52569.1"/>
    </source>
</evidence>
<feature type="transmembrane region" description="Helical" evidence="1">
    <location>
        <begin position="34"/>
        <end position="56"/>
    </location>
</feature>
<sequence length="130" mass="14053">MTLISAILFCSLLVVSSLTPISDLGPNANKFGSVGMWLGMVMILFCYLLPVILLLAGINSMKFFMAILCGFGILIFTATMGTVLILGFVQNIVPEIFGVVAICLAAIIVNISWFFVAFRPSKIRLVVSND</sequence>
<dbReference type="Pfam" id="PF17369">
    <property type="entry name" value="DUF5391"/>
    <property type="match status" value="1"/>
</dbReference>
<evidence type="ECO:0000313" key="3">
    <source>
        <dbReference type="Proteomes" id="UP000036867"/>
    </source>
</evidence>
<name>A0A0M0LNF5_9BACL</name>
<dbReference type="AlphaFoldDB" id="A0A0M0LNF5"/>
<dbReference type="InterPro" id="IPR020204">
    <property type="entry name" value="Uncharacterised_YxaJ"/>
</dbReference>
<protein>
    <recommendedName>
        <fullName evidence="4">DUF5391 domain-containing protein</fullName>
    </recommendedName>
</protein>
<evidence type="ECO:0000256" key="1">
    <source>
        <dbReference type="SAM" id="Phobius"/>
    </source>
</evidence>
<keyword evidence="1" id="KW-1133">Transmembrane helix</keyword>
<evidence type="ECO:0008006" key="4">
    <source>
        <dbReference type="Google" id="ProtNLM"/>
    </source>
</evidence>
<keyword evidence="3" id="KW-1185">Reference proteome</keyword>
<proteinExistence type="predicted"/>
<dbReference type="EMBL" id="LILB01000001">
    <property type="protein sequence ID" value="KOO52569.1"/>
    <property type="molecule type" value="Genomic_DNA"/>
</dbReference>
<organism evidence="2 3">
    <name type="scientific">Viridibacillus arvi</name>
    <dbReference type="NCBI Taxonomy" id="263475"/>
    <lineage>
        <taxon>Bacteria</taxon>
        <taxon>Bacillati</taxon>
        <taxon>Bacillota</taxon>
        <taxon>Bacilli</taxon>
        <taxon>Bacillales</taxon>
        <taxon>Caryophanaceae</taxon>
        <taxon>Viridibacillus</taxon>
    </lineage>
</organism>
<gene>
    <name evidence="2" type="ORF">AMD00_00205</name>
</gene>
<keyword evidence="1" id="KW-0812">Transmembrane</keyword>
<feature type="transmembrane region" description="Helical" evidence="1">
    <location>
        <begin position="96"/>
        <end position="118"/>
    </location>
</feature>
<reference evidence="3" key="1">
    <citation type="submission" date="2015-08" db="EMBL/GenBank/DDBJ databases">
        <title>Fjat-10028 dsm 16317.</title>
        <authorList>
            <person name="Liu B."/>
            <person name="Wang J."/>
            <person name="Zhu Y."/>
            <person name="Liu G."/>
            <person name="Chen Q."/>
            <person name="Chen Z."/>
            <person name="Lan J."/>
            <person name="Che J."/>
            <person name="Ge C."/>
            <person name="Shi H."/>
            <person name="Pan Z."/>
            <person name="Liu X."/>
        </authorList>
    </citation>
    <scope>NUCLEOTIDE SEQUENCE [LARGE SCALE GENOMIC DNA]</scope>
    <source>
        <strain evidence="3">DSM 16317</strain>
    </source>
</reference>